<dbReference type="Pfam" id="PF02638">
    <property type="entry name" value="GHL10"/>
    <property type="match status" value="1"/>
</dbReference>
<dbReference type="InterPro" id="IPR052177">
    <property type="entry name" value="Divisome_Glycosyl_Hydrolase"/>
</dbReference>
<keyword evidence="1" id="KW-0732">Signal</keyword>
<proteinExistence type="predicted"/>
<sequence>MMIKTLLMMGLLAQAGGPGPGKNEKPKYMWFDAEANFKRFSSKDSIRFYLDKTKAAGFNQVVIDVRPIYGDVLYGKTKTMHPLKQVGAEKRTAKWDYLQVFIDEARKRNLKVSVSTAIFPAGHPQTSNGPAYRDKRFEGKTTMEHTPKGMKDIRNDKTKVAAFLNPLMPEVQDYALGFIREIVSGYDIDGYVLDYCRFADVENDFSDYTRARFEEYIGKKVDRFPDDIFTWETYEGQKVRKDGPLAKQWFAFRAGVIHDFIAKVRKEVKTIQPDVQLEYWAASWYGHLYSNGQNWASQTYDATKEYPWASPDYNKTGFAEQLDVFMNGTYLERTYGLNDPESIEFGLARGKRIINGACKMYGSLYALNHSDIEDQVYVCLTQSEGLVMFDIVQVIGFNLWDRLKAGIDRAERSGM</sequence>
<dbReference type="RefSeq" id="WP_341839347.1">
    <property type="nucleotide sequence ID" value="NZ_CP149792.1"/>
</dbReference>
<dbReference type="Gene3D" id="3.20.20.80">
    <property type="entry name" value="Glycosidases"/>
    <property type="match status" value="1"/>
</dbReference>
<dbReference type="PANTHER" id="PTHR43405:SF1">
    <property type="entry name" value="GLYCOSYL HYDROLASE DIGH"/>
    <property type="match status" value="1"/>
</dbReference>
<reference evidence="4 5" key="1">
    <citation type="submission" date="2024-03" db="EMBL/GenBank/DDBJ databases">
        <title>Chitinophaga caseinilytica sp. nov., a casein hydrolysing bacterium isolated from forest soil.</title>
        <authorList>
            <person name="Lee D.S."/>
            <person name="Han D.M."/>
            <person name="Baek J.H."/>
            <person name="Choi D.G."/>
            <person name="Jeon J.H."/>
            <person name="Jeon C.O."/>
        </authorList>
    </citation>
    <scope>NUCLEOTIDE SEQUENCE [LARGE SCALE GENOMIC DNA]</scope>
    <source>
        <strain evidence="4 5">KACC 19118</strain>
    </source>
</reference>
<evidence type="ECO:0000256" key="1">
    <source>
        <dbReference type="ARBA" id="ARBA00022729"/>
    </source>
</evidence>
<keyword evidence="5" id="KW-1185">Reference proteome</keyword>
<organism evidence="4 5">
    <name type="scientific">Chitinophaga caseinilytica</name>
    <dbReference type="NCBI Taxonomy" id="2267521"/>
    <lineage>
        <taxon>Bacteria</taxon>
        <taxon>Pseudomonadati</taxon>
        <taxon>Bacteroidota</taxon>
        <taxon>Chitinophagia</taxon>
        <taxon>Chitinophagales</taxon>
        <taxon>Chitinophagaceae</taxon>
        <taxon>Chitinophaga</taxon>
    </lineage>
</organism>
<evidence type="ECO:0000313" key="5">
    <source>
        <dbReference type="Proteomes" id="UP001449657"/>
    </source>
</evidence>
<name>A0ABZ2YXR2_9BACT</name>
<dbReference type="Proteomes" id="UP001449657">
    <property type="component" value="Chromosome"/>
</dbReference>
<dbReference type="EMBL" id="CP150096">
    <property type="protein sequence ID" value="WZN44567.1"/>
    <property type="molecule type" value="Genomic_DNA"/>
</dbReference>
<evidence type="ECO:0000259" key="2">
    <source>
        <dbReference type="Pfam" id="PF02638"/>
    </source>
</evidence>
<evidence type="ECO:0000313" key="4">
    <source>
        <dbReference type="EMBL" id="WZN44567.1"/>
    </source>
</evidence>
<dbReference type="PANTHER" id="PTHR43405">
    <property type="entry name" value="GLYCOSYL HYDROLASE DIGH"/>
    <property type="match status" value="1"/>
</dbReference>
<dbReference type="InterPro" id="IPR032280">
    <property type="entry name" value="DUF4985"/>
</dbReference>
<dbReference type="InterPro" id="IPR003790">
    <property type="entry name" value="GHL10"/>
</dbReference>
<accession>A0ABZ2YXR2</accession>
<feature type="domain" description="Glycosyl hydrolase-like 10" evidence="2">
    <location>
        <begin position="42"/>
        <end position="298"/>
    </location>
</feature>
<feature type="domain" description="DUF4985" evidence="3">
    <location>
        <begin position="304"/>
        <end position="404"/>
    </location>
</feature>
<dbReference type="InterPro" id="IPR017853">
    <property type="entry name" value="GH"/>
</dbReference>
<dbReference type="Pfam" id="PF16373">
    <property type="entry name" value="DUF4985"/>
    <property type="match status" value="1"/>
</dbReference>
<gene>
    <name evidence="4" type="ORF">WJU22_16860</name>
</gene>
<dbReference type="SUPFAM" id="SSF51445">
    <property type="entry name" value="(Trans)glycosidases"/>
    <property type="match status" value="1"/>
</dbReference>
<evidence type="ECO:0000259" key="3">
    <source>
        <dbReference type="Pfam" id="PF16373"/>
    </source>
</evidence>
<protein>
    <submittedName>
        <fullName evidence="4">Alpha amylase family protein</fullName>
    </submittedName>
</protein>